<keyword evidence="2" id="KW-0808">Transferase</keyword>
<accession>A0AAI9I351</accession>
<evidence type="ECO:0000259" key="1">
    <source>
        <dbReference type="Pfam" id="PF04230"/>
    </source>
</evidence>
<dbReference type="Pfam" id="PF04230">
    <property type="entry name" value="PS_pyruv_trans"/>
    <property type="match status" value="1"/>
</dbReference>
<organism evidence="2">
    <name type="scientific">Providencia stuartii</name>
    <dbReference type="NCBI Taxonomy" id="588"/>
    <lineage>
        <taxon>Bacteria</taxon>
        <taxon>Pseudomonadati</taxon>
        <taxon>Pseudomonadota</taxon>
        <taxon>Gammaproteobacteria</taxon>
        <taxon>Enterobacterales</taxon>
        <taxon>Morganellaceae</taxon>
        <taxon>Providencia</taxon>
    </lineage>
</organism>
<gene>
    <name evidence="2" type="ORF">JRA39_004077</name>
</gene>
<dbReference type="EMBL" id="AAZDVE040000066">
    <property type="protein sequence ID" value="EMP9434934.1"/>
    <property type="molecule type" value="Genomic_DNA"/>
</dbReference>
<dbReference type="PANTHER" id="PTHR36836">
    <property type="entry name" value="COLANIC ACID BIOSYNTHESIS PROTEIN WCAK"/>
    <property type="match status" value="1"/>
</dbReference>
<dbReference type="PANTHER" id="PTHR36836:SF1">
    <property type="entry name" value="COLANIC ACID BIOSYNTHESIS PROTEIN WCAK"/>
    <property type="match status" value="1"/>
</dbReference>
<feature type="domain" description="Polysaccharide pyruvyl transferase" evidence="1">
    <location>
        <begin position="13"/>
        <end position="332"/>
    </location>
</feature>
<comment type="caution">
    <text evidence="2">The sequence shown here is derived from an EMBL/GenBank/DDBJ whole genome shotgun (WGS) entry which is preliminary data.</text>
</comment>
<reference evidence="2" key="1">
    <citation type="submission" date="2024-02" db="EMBL/GenBank/DDBJ databases">
        <authorList>
            <consortium name="Clinical and Environmental Microbiology Branch: Whole genome sequencing antimicrobial resistance pathogens in the healthcare setting"/>
        </authorList>
    </citation>
    <scope>NUCLEOTIDE SEQUENCE</scope>
    <source>
        <strain evidence="2">2020GO-00142</strain>
    </source>
</reference>
<dbReference type="InterPro" id="IPR007345">
    <property type="entry name" value="Polysacch_pyruvyl_Trfase"/>
</dbReference>
<protein>
    <submittedName>
        <fullName evidence="2">Polysaccharide pyruvyl transferase family protein</fullName>
    </submittedName>
</protein>
<dbReference type="GO" id="GO:0016740">
    <property type="term" value="F:transferase activity"/>
    <property type="evidence" value="ECO:0007669"/>
    <property type="project" value="UniProtKB-KW"/>
</dbReference>
<proteinExistence type="predicted"/>
<name>A0AAI9I351_PROST</name>
<sequence>MKILIMRASNSKNYGSLMMVANCIYYMQKNDPNISFIVDNIEDDGLERIKTASNYSNITSFKELGIKLRPECSNSNKLIKTFKYFNYSINFGKIIKKLNVDKVIQLGGDDFSEYYSIKALVIELLKINSLKRNLIDVSLIGQTMGPFTSWRKTLVKSTLKDVKIYTRDKTNFDYLKNILNLKNVDESADLAYLTLPNQNEEFIKEQAKKLTNNLNNYIVVVPSGLWKAYTTSKEDYINAWVSVINDLYDKKFNIILLAHVLSDTSSDAPIIEDIYSRLKPLDTNLILKITEIIQPVLAREIIANSKFVISGRMHACVSALQTGIPAIALSYSVKFKGVIGELNIDTNIIESSSDSLWKEPYKINNLIKNEYSKILNNNTSKEKIINEISKLESKIINQIN</sequence>
<evidence type="ECO:0000313" key="2">
    <source>
        <dbReference type="EMBL" id="EMP9434934.1"/>
    </source>
</evidence>
<dbReference type="AlphaFoldDB" id="A0AAI9I351"/>